<keyword evidence="2" id="KW-1185">Reference proteome</keyword>
<sequence length="91" mass="10471">MEIVQQHYLINIINSRTTMFLNLIISSNIDLSDIDDYTPEEFAEIDEDDNELEVEEVFAFTSKLRVLKVIYTTVPVEYPDTSANGVMVHIT</sequence>
<accession>A0A015I816</accession>
<dbReference type="Proteomes" id="UP000022910">
    <property type="component" value="Unassembled WGS sequence"/>
</dbReference>
<dbReference type="EMBL" id="JEMT01029007">
    <property type="protein sequence ID" value="EXX53267.1"/>
    <property type="molecule type" value="Genomic_DNA"/>
</dbReference>
<proteinExistence type="predicted"/>
<protein>
    <submittedName>
        <fullName evidence="1">Uncharacterized protein</fullName>
    </submittedName>
</protein>
<reference evidence="1 2" key="1">
    <citation type="submission" date="2014-02" db="EMBL/GenBank/DDBJ databases">
        <title>Single nucleus genome sequencing reveals high similarity among nuclei of an endomycorrhizal fungus.</title>
        <authorList>
            <person name="Lin K."/>
            <person name="Geurts R."/>
            <person name="Zhang Z."/>
            <person name="Limpens E."/>
            <person name="Saunders D.G."/>
            <person name="Mu D."/>
            <person name="Pang E."/>
            <person name="Cao H."/>
            <person name="Cha H."/>
            <person name="Lin T."/>
            <person name="Zhou Q."/>
            <person name="Shang Y."/>
            <person name="Li Y."/>
            <person name="Ivanov S."/>
            <person name="Sharma T."/>
            <person name="Velzen R.V."/>
            <person name="Ruijter N.D."/>
            <person name="Aanen D.K."/>
            <person name="Win J."/>
            <person name="Kamoun S."/>
            <person name="Bisseling T."/>
            <person name="Huang S."/>
        </authorList>
    </citation>
    <scope>NUCLEOTIDE SEQUENCE [LARGE SCALE GENOMIC DNA]</scope>
    <source>
        <strain evidence="2">DAOM197198w</strain>
    </source>
</reference>
<organism evidence="1 2">
    <name type="scientific">Rhizophagus irregularis (strain DAOM 197198w)</name>
    <name type="common">Glomus intraradices</name>
    <dbReference type="NCBI Taxonomy" id="1432141"/>
    <lineage>
        <taxon>Eukaryota</taxon>
        <taxon>Fungi</taxon>
        <taxon>Fungi incertae sedis</taxon>
        <taxon>Mucoromycota</taxon>
        <taxon>Glomeromycotina</taxon>
        <taxon>Glomeromycetes</taxon>
        <taxon>Glomerales</taxon>
        <taxon>Glomeraceae</taxon>
        <taxon>Rhizophagus</taxon>
    </lineage>
</organism>
<dbReference type="AlphaFoldDB" id="A0A015I816"/>
<evidence type="ECO:0000313" key="2">
    <source>
        <dbReference type="Proteomes" id="UP000022910"/>
    </source>
</evidence>
<name>A0A015I816_RHIIW</name>
<evidence type="ECO:0000313" key="1">
    <source>
        <dbReference type="EMBL" id="EXX53267.1"/>
    </source>
</evidence>
<comment type="caution">
    <text evidence="1">The sequence shown here is derived from an EMBL/GenBank/DDBJ whole genome shotgun (WGS) entry which is preliminary data.</text>
</comment>
<dbReference type="HOGENOM" id="CLU_2428162_0_0_1"/>
<gene>
    <name evidence="1" type="ORF">RirG_245550</name>
</gene>